<keyword evidence="2" id="KW-0614">Plasmid</keyword>
<protein>
    <recommendedName>
        <fullName evidence="4">Porin</fullName>
    </recommendedName>
</protein>
<sequence length="454" mass="50002">MRRILKPWKVGICGLGVALASSATAQNITFEGEAGLIARSFLHDGKLPEQSTQGTHTIASLRLAASGDLSFGRWVTELNGSNDLRLGTQSFDVTKAYVEGRAGRLRYLIGSDVVHWGVTEAANPVNIINQYGSFFETDEEQRLGQPMAVLSFDTQTYGSFSFLALAGFREQDYATASERLRFNAVPDDSRTMFEDKDDLDIALRHTHTFSFAEGSLDYGLSFFSGTDRQPVYLPGCSFRSSTVSEATCTAINADIRGAYENLGQGSDDPLAQQVFDAANPATQGFLASGDSVGSIAYYQNIHQVGLELAYTTGDWQLKFEGAQKFTDREDYFSGVVGAEYSFGDAFRTGGDLRAAAEYIYDGRSSRQPQTFLDNDLFATIRYDFNDFRDTTIAMSGLYDVHTDSNVLNVNLSFRLSDSARMELSSTFVDADDPEDPLTSLDGDDFFELGVKYFF</sequence>
<evidence type="ECO:0008006" key="4">
    <source>
        <dbReference type="Google" id="ProtNLM"/>
    </source>
</evidence>
<feature type="chain" id="PRO_5047114907" description="Porin" evidence="1">
    <location>
        <begin position="26"/>
        <end position="454"/>
    </location>
</feature>
<name>A0ABY3ZS74_9RHOB</name>
<keyword evidence="1" id="KW-0732">Signal</keyword>
<reference evidence="3" key="1">
    <citation type="journal article" date="2022" name="Microorganisms">
        <title>Beyond the ABCs#Discovery of Three New Plasmid Types in Rhodobacterales (RepQ, RepY, RepW).</title>
        <authorList>
            <person name="Freese H.M."/>
            <person name="Ringel V."/>
            <person name="Overmann J."/>
            <person name="Petersen J."/>
        </authorList>
    </citation>
    <scope>NUCLEOTIDE SEQUENCE [LARGE SCALE GENOMIC DNA]</scope>
    <source>
        <strain evidence="3">DSM 109990</strain>
        <plasmid evidence="3">pDSM109990_a</plasmid>
    </source>
</reference>
<proteinExistence type="predicted"/>
<dbReference type="RefSeq" id="WP_243263522.1">
    <property type="nucleotide sequence ID" value="NZ_CP085145.1"/>
</dbReference>
<evidence type="ECO:0000313" key="3">
    <source>
        <dbReference type="Proteomes" id="UP000831019"/>
    </source>
</evidence>
<feature type="signal peptide" evidence="1">
    <location>
        <begin position="1"/>
        <end position="25"/>
    </location>
</feature>
<evidence type="ECO:0000256" key="1">
    <source>
        <dbReference type="SAM" id="SignalP"/>
    </source>
</evidence>
<evidence type="ECO:0000313" key="2">
    <source>
        <dbReference type="EMBL" id="UOA16541.1"/>
    </source>
</evidence>
<accession>A0ABY3ZS74</accession>
<keyword evidence="3" id="KW-1185">Reference proteome</keyword>
<organism evidence="2 3">
    <name type="scientific">Sulfitobacter dubius</name>
    <dbReference type="NCBI Taxonomy" id="218673"/>
    <lineage>
        <taxon>Bacteria</taxon>
        <taxon>Pseudomonadati</taxon>
        <taxon>Pseudomonadota</taxon>
        <taxon>Alphaproteobacteria</taxon>
        <taxon>Rhodobacterales</taxon>
        <taxon>Roseobacteraceae</taxon>
        <taxon>Sulfitobacter</taxon>
    </lineage>
</organism>
<gene>
    <name evidence="2" type="ORF">DSM109990_03425</name>
</gene>
<dbReference type="EMBL" id="CP085145">
    <property type="protein sequence ID" value="UOA16541.1"/>
    <property type="molecule type" value="Genomic_DNA"/>
</dbReference>
<dbReference type="Proteomes" id="UP000831019">
    <property type="component" value="Plasmid pDSM109990_a"/>
</dbReference>
<geneLocation type="plasmid" evidence="2 3">
    <name>pDSM109990_a</name>
</geneLocation>